<dbReference type="Gene3D" id="2.130.10.10">
    <property type="entry name" value="YVTN repeat-like/Quinoprotein amine dehydrogenase"/>
    <property type="match status" value="1"/>
</dbReference>
<name>A0ABV4WJ36_9CYAN</name>
<gene>
    <name evidence="2" type="ORF">ACE1CA_11265</name>
</gene>
<evidence type="ECO:0000256" key="1">
    <source>
        <dbReference type="PROSITE-ProRule" id="PRU00221"/>
    </source>
</evidence>
<dbReference type="Gene3D" id="3.90.226.10">
    <property type="entry name" value="2-enoyl-CoA Hydratase, Chain A, domain 1"/>
    <property type="match status" value="1"/>
</dbReference>
<reference evidence="2 3" key="1">
    <citation type="submission" date="2024-09" db="EMBL/GenBank/DDBJ databases">
        <title>Floridaenema gen nov. (Aerosakkonemataceae, Aerosakkonematales ord. nov., Cyanobacteria) from benthic tropical and subtropical fresh waters, with the description of four new species.</title>
        <authorList>
            <person name="Moretto J.A."/>
            <person name="Berthold D.E."/>
            <person name="Lefler F.W."/>
            <person name="Huang I.-S."/>
            <person name="Laughinghouse H. IV."/>
        </authorList>
    </citation>
    <scope>NUCLEOTIDE SEQUENCE [LARGE SCALE GENOMIC DNA]</scope>
    <source>
        <strain evidence="2 3">BLCC-F167</strain>
    </source>
</reference>
<dbReference type="SUPFAM" id="SSF50978">
    <property type="entry name" value="WD40 repeat-like"/>
    <property type="match status" value="1"/>
</dbReference>
<evidence type="ECO:0000313" key="2">
    <source>
        <dbReference type="EMBL" id="MFB2835102.1"/>
    </source>
</evidence>
<dbReference type="EMBL" id="JBHFNT010000093">
    <property type="protein sequence ID" value="MFB2835102.1"/>
    <property type="molecule type" value="Genomic_DNA"/>
</dbReference>
<dbReference type="InterPro" id="IPR001680">
    <property type="entry name" value="WD40_rpt"/>
</dbReference>
<keyword evidence="1" id="KW-0853">WD repeat</keyword>
<sequence length="138" mass="15258">MNLHNVNFMGADLAKSVFAQQLAQVLSVAFSPDGHLLATGDANGEIRLWQVIHLDNYANKYESFRMERKDGVLEVALHTNGGSMVFSKTVHDELGFAFADIAADRENKVVILTGTGDKLSQRSNYLTFSEESSHANHF</sequence>
<dbReference type="Proteomes" id="UP001576780">
    <property type="component" value="Unassembled WGS sequence"/>
</dbReference>
<dbReference type="InterPro" id="IPR015943">
    <property type="entry name" value="WD40/YVTN_repeat-like_dom_sf"/>
</dbReference>
<dbReference type="SMART" id="SM00320">
    <property type="entry name" value="WD40"/>
    <property type="match status" value="1"/>
</dbReference>
<accession>A0ABV4WJ36</accession>
<dbReference type="InterPro" id="IPR036322">
    <property type="entry name" value="WD40_repeat_dom_sf"/>
</dbReference>
<protein>
    <submittedName>
        <fullName evidence="2">Uncharacterized protein</fullName>
    </submittedName>
</protein>
<dbReference type="Pfam" id="PF00400">
    <property type="entry name" value="WD40"/>
    <property type="match status" value="1"/>
</dbReference>
<organism evidence="2 3">
    <name type="scientific">Floridaenema evergladense BLCC-F167</name>
    <dbReference type="NCBI Taxonomy" id="3153639"/>
    <lineage>
        <taxon>Bacteria</taxon>
        <taxon>Bacillati</taxon>
        <taxon>Cyanobacteriota</taxon>
        <taxon>Cyanophyceae</taxon>
        <taxon>Oscillatoriophycideae</taxon>
        <taxon>Aerosakkonematales</taxon>
        <taxon>Aerosakkonemataceae</taxon>
        <taxon>Floridanema</taxon>
        <taxon>Floridanema evergladense</taxon>
    </lineage>
</organism>
<feature type="repeat" description="WD" evidence="1">
    <location>
        <begin position="18"/>
        <end position="51"/>
    </location>
</feature>
<proteinExistence type="predicted"/>
<dbReference type="PROSITE" id="PS50082">
    <property type="entry name" value="WD_REPEATS_2"/>
    <property type="match status" value="1"/>
</dbReference>
<evidence type="ECO:0000313" key="3">
    <source>
        <dbReference type="Proteomes" id="UP001576780"/>
    </source>
</evidence>
<dbReference type="PROSITE" id="PS50294">
    <property type="entry name" value="WD_REPEATS_REGION"/>
    <property type="match status" value="1"/>
</dbReference>
<keyword evidence="3" id="KW-1185">Reference proteome</keyword>
<dbReference type="RefSeq" id="WP_413277525.1">
    <property type="nucleotide sequence ID" value="NZ_JBHFNT010000093.1"/>
</dbReference>
<comment type="caution">
    <text evidence="2">The sequence shown here is derived from an EMBL/GenBank/DDBJ whole genome shotgun (WGS) entry which is preliminary data.</text>
</comment>